<dbReference type="GeneID" id="93718085"/>
<dbReference type="InterPro" id="IPR002797">
    <property type="entry name" value="Polysacc_synth"/>
</dbReference>
<accession>H8MAK3</accession>
<reference evidence="7 8" key="1">
    <citation type="journal article" date="2012" name="J. Bacteriol.">
        <title>Complete genome sequence of Riemerella anatipestifer reference strain.</title>
        <authorList>
            <person name="Wang X."/>
            <person name="Zhu D."/>
            <person name="Wang M."/>
            <person name="Cheng A."/>
            <person name="Jia R."/>
            <person name="Zhou Y."/>
            <person name="Chen Z."/>
            <person name="Luo Q."/>
            <person name="Liu F."/>
            <person name="Wang Y."/>
            <person name="Chen X.Y."/>
        </authorList>
    </citation>
    <scope>NUCLEOTIDE SEQUENCE [LARGE SCALE GENOMIC DNA]</scope>
    <source>
        <strain evidence="8">DSM 15868</strain>
    </source>
</reference>
<dbReference type="RefSeq" id="WP_014411289.1">
    <property type="nucleotide sequence ID" value="NC_014738.1"/>
</dbReference>
<evidence type="ECO:0000256" key="4">
    <source>
        <dbReference type="ARBA" id="ARBA00022989"/>
    </source>
</evidence>
<keyword evidence="3 6" id="KW-0812">Transmembrane</keyword>
<keyword evidence="4 6" id="KW-1133">Transmembrane helix</keyword>
<evidence type="ECO:0000256" key="6">
    <source>
        <dbReference type="SAM" id="Phobius"/>
    </source>
</evidence>
<name>H8MAK3_RIEAD</name>
<organism evidence="7 8">
    <name type="scientific">Riemerella anatipestifer (strain ATCC 11845 / DSM 15868 / JCM 9532 / NCTC 11014)</name>
    <dbReference type="NCBI Taxonomy" id="693978"/>
    <lineage>
        <taxon>Bacteria</taxon>
        <taxon>Pseudomonadati</taxon>
        <taxon>Bacteroidota</taxon>
        <taxon>Flavobacteriia</taxon>
        <taxon>Flavobacteriales</taxon>
        <taxon>Weeksellaceae</taxon>
        <taxon>Riemerella</taxon>
    </lineage>
</organism>
<feature type="transmembrane region" description="Helical" evidence="6">
    <location>
        <begin position="417"/>
        <end position="440"/>
    </location>
</feature>
<dbReference type="HOGENOM" id="CLU_052156_1_0_10"/>
<dbReference type="AlphaFoldDB" id="H8MAK3"/>
<evidence type="ECO:0000256" key="1">
    <source>
        <dbReference type="ARBA" id="ARBA00004651"/>
    </source>
</evidence>
<keyword evidence="2" id="KW-1003">Cell membrane</keyword>
<dbReference type="SMR" id="H8MAK3"/>
<dbReference type="PATRIC" id="fig|693978.17.peg.1232"/>
<dbReference type="PANTHER" id="PTHR30250">
    <property type="entry name" value="PST FAMILY PREDICTED COLANIC ACID TRANSPORTER"/>
    <property type="match status" value="1"/>
</dbReference>
<feature type="transmembrane region" description="Helical" evidence="6">
    <location>
        <begin position="388"/>
        <end position="411"/>
    </location>
</feature>
<sequence length="443" mass="50464">MIFGRLYLGKSSVSYYFYRNKITAILSVLKVLKSNIFFLKSFFKNNGFWTASAMLISKLVLLLVNIYVARVLLKEDLGMVFKVQNFISFFIPFVGLGTYQGLLKFGSQLDRSIDFENLEAYSLYYGLLGQLVINALVFILALVMFGQQLEVFFLVLWFLVRLVGLFFLEVYKASCRASFRNRKFALLEIVNSVALLALVLGLTPLLGLRGYVLALCLSPYFIFFLGFRKFRKVVLKPLSVKSLWRFNLSTAAASLMQELFLLTDIFMIGVLFSEGVLAEYKTASLIPLNLIFLSRVFIHNDYPKLCKHHQDKAFIKRYITQYLVLFSALSVLIWGLGKAYANEIMSLFGTQYLGQTHLFNVFLVAAVVGMMLRTPFSNLVFAIERTRLHLIISTLSVVLLVLLIFALQPYFGILGVGYAHLLAVFFSGVLYSGVVIKYLMRLR</sequence>
<dbReference type="EMBL" id="CP003388">
    <property type="protein sequence ID" value="AFD56145.1"/>
    <property type="molecule type" value="Genomic_DNA"/>
</dbReference>
<evidence type="ECO:0000256" key="5">
    <source>
        <dbReference type="ARBA" id="ARBA00023136"/>
    </source>
</evidence>
<dbReference type="KEGG" id="rai:RA0C_1245"/>
<comment type="subcellular location">
    <subcellularLocation>
        <location evidence="1">Cell membrane</location>
        <topology evidence="1">Multi-pass membrane protein</topology>
    </subcellularLocation>
</comment>
<keyword evidence="5 6" id="KW-0472">Membrane</keyword>
<dbReference type="Pfam" id="PF01943">
    <property type="entry name" value="Polysacc_synt"/>
    <property type="match status" value="1"/>
</dbReference>
<feature type="transmembrane region" description="Helical" evidence="6">
    <location>
        <begin position="208"/>
        <end position="227"/>
    </location>
</feature>
<feature type="transmembrane region" description="Helical" evidence="6">
    <location>
        <begin position="183"/>
        <end position="202"/>
    </location>
</feature>
<evidence type="ECO:0000256" key="3">
    <source>
        <dbReference type="ARBA" id="ARBA00022692"/>
    </source>
</evidence>
<proteinExistence type="predicted"/>
<feature type="transmembrane region" description="Helical" evidence="6">
    <location>
        <begin position="123"/>
        <end position="145"/>
    </location>
</feature>
<evidence type="ECO:0000313" key="7">
    <source>
        <dbReference type="EMBL" id="AFD56145.1"/>
    </source>
</evidence>
<feature type="transmembrane region" description="Helical" evidence="6">
    <location>
        <begin position="55"/>
        <end position="73"/>
    </location>
</feature>
<dbReference type="PANTHER" id="PTHR30250:SF11">
    <property type="entry name" value="O-ANTIGEN TRANSPORTER-RELATED"/>
    <property type="match status" value="1"/>
</dbReference>
<dbReference type="Proteomes" id="UP000010093">
    <property type="component" value="Chromosome"/>
</dbReference>
<protein>
    <submittedName>
        <fullName evidence="7">Polysaccharide biosynthesis protein</fullName>
    </submittedName>
</protein>
<feature type="transmembrane region" description="Helical" evidence="6">
    <location>
        <begin position="151"/>
        <end position="171"/>
    </location>
</feature>
<dbReference type="InterPro" id="IPR050833">
    <property type="entry name" value="Poly_Biosynth_Transport"/>
</dbReference>
<feature type="transmembrane region" description="Helical" evidence="6">
    <location>
        <begin position="319"/>
        <end position="337"/>
    </location>
</feature>
<feature type="transmembrane region" description="Helical" evidence="6">
    <location>
        <begin position="357"/>
        <end position="376"/>
    </location>
</feature>
<evidence type="ECO:0000256" key="2">
    <source>
        <dbReference type="ARBA" id="ARBA00022475"/>
    </source>
</evidence>
<feature type="transmembrane region" description="Helical" evidence="6">
    <location>
        <begin position="85"/>
        <end position="102"/>
    </location>
</feature>
<dbReference type="GO" id="GO:0005886">
    <property type="term" value="C:plasma membrane"/>
    <property type="evidence" value="ECO:0007669"/>
    <property type="project" value="UniProtKB-SubCell"/>
</dbReference>
<gene>
    <name evidence="7" type="ORF">RA0C_1245</name>
</gene>
<evidence type="ECO:0000313" key="8">
    <source>
        <dbReference type="Proteomes" id="UP000010093"/>
    </source>
</evidence>